<dbReference type="PANTHER" id="PTHR12709">
    <property type="entry name" value="DNA-DIRECTED RNA POLYMERASE II, III"/>
    <property type="match status" value="1"/>
</dbReference>
<dbReference type="FunFam" id="3.30.1490.120:FF:000001">
    <property type="entry name" value="DNA-directed RNA polymerase II subunit RPB7"/>
    <property type="match status" value="1"/>
</dbReference>
<dbReference type="GO" id="GO:0060213">
    <property type="term" value="P:positive regulation of nuclear-transcribed mRNA poly(A) tail shortening"/>
    <property type="evidence" value="ECO:0007669"/>
    <property type="project" value="TreeGrafter"/>
</dbReference>
<gene>
    <name evidence="8" type="ORF">PSAL00342_LOCUS5640</name>
</gene>
<feature type="region of interest" description="Disordered" evidence="5">
    <location>
        <begin position="157"/>
        <end position="187"/>
    </location>
</feature>
<dbReference type="CDD" id="cd04329">
    <property type="entry name" value="RNAP_II_Rpb7_N"/>
    <property type="match status" value="1"/>
</dbReference>
<reference evidence="8" key="1">
    <citation type="submission" date="2021-01" db="EMBL/GenBank/DDBJ databases">
        <authorList>
            <person name="Corre E."/>
            <person name="Pelletier E."/>
            <person name="Niang G."/>
            <person name="Scheremetjew M."/>
            <person name="Finn R."/>
            <person name="Kale V."/>
            <person name="Holt S."/>
            <person name="Cochrane G."/>
            <person name="Meng A."/>
            <person name="Brown T."/>
            <person name="Cohen L."/>
        </authorList>
    </citation>
    <scope>NUCLEOTIDE SEQUENCE</scope>
    <source>
        <strain evidence="8">CCMP1897</strain>
    </source>
</reference>
<evidence type="ECO:0008006" key="9">
    <source>
        <dbReference type="Google" id="ProtNLM"/>
    </source>
</evidence>
<keyword evidence="4" id="KW-0804">Transcription</keyword>
<dbReference type="Gene3D" id="3.30.1490.120">
    <property type="entry name" value="RNA polymerase Rpb7-like, N-terminal domain"/>
    <property type="match status" value="1"/>
</dbReference>
<feature type="domain" description="RNA polymerase Rpb7-like N-terminal" evidence="7">
    <location>
        <begin position="9"/>
        <end position="64"/>
    </location>
</feature>
<evidence type="ECO:0000313" key="8">
    <source>
        <dbReference type="EMBL" id="CAE0611805.1"/>
    </source>
</evidence>
<evidence type="ECO:0000259" key="6">
    <source>
        <dbReference type="Pfam" id="PF00575"/>
    </source>
</evidence>
<sequence>MFFLLELKKNVQLSPRFFGPKMVSTIQDKLVAEVEGTCSGRYGYIIGVLGKPNVGKGFVVEDHSGQAVFEVKYQAIVFRPFKGEVLDAIVYHVSKMGFFAQAGPLELFVSTHLIPSEYAFSSIDEPCFVSDDSMVRGTQTLPSCACSDTKIESLTPGIPPSSCARADADPTGRHGSTEDHRDPGGSFQNLCGGHYQRGILGGDSMRTIRSDWLHSRL</sequence>
<organism evidence="8">
    <name type="scientific">Picocystis salinarum</name>
    <dbReference type="NCBI Taxonomy" id="88271"/>
    <lineage>
        <taxon>Eukaryota</taxon>
        <taxon>Viridiplantae</taxon>
        <taxon>Chlorophyta</taxon>
        <taxon>Picocystophyceae</taxon>
        <taxon>Picocystales</taxon>
        <taxon>Picocystaceae</taxon>
        <taxon>Picocystis</taxon>
    </lineage>
</organism>
<dbReference type="PANTHER" id="PTHR12709:SF4">
    <property type="entry name" value="DNA-DIRECTED RNA POLYMERASE II SUBUNIT RPB7"/>
    <property type="match status" value="1"/>
</dbReference>
<name>A0A7S3UEV3_9CHLO</name>
<dbReference type="GO" id="GO:0006367">
    <property type="term" value="P:transcription initiation at RNA polymerase II promoter"/>
    <property type="evidence" value="ECO:0007669"/>
    <property type="project" value="TreeGrafter"/>
</dbReference>
<dbReference type="GO" id="GO:0003727">
    <property type="term" value="F:single-stranded RNA binding"/>
    <property type="evidence" value="ECO:0007669"/>
    <property type="project" value="TreeGrafter"/>
</dbReference>
<dbReference type="SUPFAM" id="SSF88798">
    <property type="entry name" value="N-terminal, heterodimerisation domain of RBP7 (RpoE)"/>
    <property type="match status" value="1"/>
</dbReference>
<dbReference type="Gene3D" id="2.40.50.140">
    <property type="entry name" value="Nucleic acid-binding proteins"/>
    <property type="match status" value="1"/>
</dbReference>
<dbReference type="EMBL" id="HBIS01006240">
    <property type="protein sequence ID" value="CAE0611805.1"/>
    <property type="molecule type" value="Transcribed_RNA"/>
</dbReference>
<dbReference type="InterPro" id="IPR012340">
    <property type="entry name" value="NA-bd_OB-fold"/>
</dbReference>
<evidence type="ECO:0000256" key="3">
    <source>
        <dbReference type="ARBA" id="ARBA00022478"/>
    </source>
</evidence>
<feature type="domain" description="S1 motif" evidence="6">
    <location>
        <begin position="80"/>
        <end position="120"/>
    </location>
</feature>
<evidence type="ECO:0000259" key="7">
    <source>
        <dbReference type="Pfam" id="PF03876"/>
    </source>
</evidence>
<dbReference type="GO" id="GO:0003697">
    <property type="term" value="F:single-stranded DNA binding"/>
    <property type="evidence" value="ECO:0007669"/>
    <property type="project" value="TreeGrafter"/>
</dbReference>
<dbReference type="Pfam" id="PF00575">
    <property type="entry name" value="S1"/>
    <property type="match status" value="1"/>
</dbReference>
<dbReference type="GO" id="GO:0045948">
    <property type="term" value="P:positive regulation of translational initiation"/>
    <property type="evidence" value="ECO:0007669"/>
    <property type="project" value="TreeGrafter"/>
</dbReference>
<feature type="compositionally biased region" description="Basic and acidic residues" evidence="5">
    <location>
        <begin position="166"/>
        <end position="183"/>
    </location>
</feature>
<evidence type="ECO:0000256" key="5">
    <source>
        <dbReference type="SAM" id="MobiDB-lite"/>
    </source>
</evidence>
<protein>
    <recommendedName>
        <fullName evidence="9">DNA-directed RNA polymerase II subunit RPB7</fullName>
    </recommendedName>
</protein>
<dbReference type="InterPro" id="IPR003029">
    <property type="entry name" value="S1_domain"/>
</dbReference>
<dbReference type="Pfam" id="PF03876">
    <property type="entry name" value="SHS2_Rpb7-N"/>
    <property type="match status" value="1"/>
</dbReference>
<dbReference type="InterPro" id="IPR045113">
    <property type="entry name" value="Rpb7-like"/>
</dbReference>
<dbReference type="InterPro" id="IPR005576">
    <property type="entry name" value="Rpb7-like_N"/>
</dbReference>
<evidence type="ECO:0000256" key="2">
    <source>
        <dbReference type="ARBA" id="ARBA00009307"/>
    </source>
</evidence>
<dbReference type="InterPro" id="IPR036898">
    <property type="entry name" value="RNA_pol_Rpb7-like_N_sf"/>
</dbReference>
<comment type="similarity">
    <text evidence="2">Belongs to the eukaryotic RPB7/RPC8 RNA polymerase subunit family.</text>
</comment>
<dbReference type="SUPFAM" id="SSF50249">
    <property type="entry name" value="Nucleic acid-binding proteins"/>
    <property type="match status" value="1"/>
</dbReference>
<dbReference type="AlphaFoldDB" id="A0A7S3UEV3"/>
<evidence type="ECO:0000256" key="1">
    <source>
        <dbReference type="ARBA" id="ARBA00004123"/>
    </source>
</evidence>
<dbReference type="GO" id="GO:0000932">
    <property type="term" value="C:P-body"/>
    <property type="evidence" value="ECO:0007669"/>
    <property type="project" value="TreeGrafter"/>
</dbReference>
<evidence type="ECO:0000256" key="4">
    <source>
        <dbReference type="ARBA" id="ARBA00023163"/>
    </source>
</evidence>
<accession>A0A7S3UEV3</accession>
<comment type="subcellular location">
    <subcellularLocation>
        <location evidence="1">Nucleus</location>
    </subcellularLocation>
</comment>
<dbReference type="GO" id="GO:0031369">
    <property type="term" value="F:translation initiation factor binding"/>
    <property type="evidence" value="ECO:0007669"/>
    <property type="project" value="TreeGrafter"/>
</dbReference>
<proteinExistence type="inferred from homology"/>
<dbReference type="GO" id="GO:0005665">
    <property type="term" value="C:RNA polymerase II, core complex"/>
    <property type="evidence" value="ECO:0007669"/>
    <property type="project" value="TreeGrafter"/>
</dbReference>
<keyword evidence="3" id="KW-0240">DNA-directed RNA polymerase</keyword>